<proteinExistence type="predicted"/>
<sequence length="237" mass="26866">MAHSIGERFFDFFGLAPEMRDEIYDSILAVEPDIYLGKGPGLHTRVKHAMTVRLSLVCRQFRQECSERAQLKTRLVLKDVEDWVFQHALELPAATSFIRNLDFFLVNTALDIEHSSPDDACGSLGEYDFHYRWIADVVAKQQRVRSITVQIYVRYAEPGEENLDAFLDHGAALTTLENLTHLVVYRFTGDDHDTFDLDQPKKLVLTWSLGDGEMKRVEGSKAVDVIAENESDSAAQG</sequence>
<dbReference type="Proteomes" id="UP001324427">
    <property type="component" value="Unassembled WGS sequence"/>
</dbReference>
<reference evidence="1 2" key="1">
    <citation type="submission" date="2021-11" db="EMBL/GenBank/DDBJ databases">
        <title>Black yeast isolated from Biological Soil Crust.</title>
        <authorList>
            <person name="Kurbessoian T."/>
        </authorList>
    </citation>
    <scope>NUCLEOTIDE SEQUENCE [LARGE SCALE GENOMIC DNA]</scope>
    <source>
        <strain evidence="1 2">CCFEE 5522</strain>
    </source>
</reference>
<organism evidence="1 2">
    <name type="scientific">Oleoguttula mirabilis</name>
    <dbReference type="NCBI Taxonomy" id="1507867"/>
    <lineage>
        <taxon>Eukaryota</taxon>
        <taxon>Fungi</taxon>
        <taxon>Dikarya</taxon>
        <taxon>Ascomycota</taxon>
        <taxon>Pezizomycotina</taxon>
        <taxon>Dothideomycetes</taxon>
        <taxon>Dothideomycetidae</taxon>
        <taxon>Mycosphaerellales</taxon>
        <taxon>Teratosphaeriaceae</taxon>
        <taxon>Oleoguttula</taxon>
    </lineage>
</organism>
<comment type="caution">
    <text evidence="1">The sequence shown here is derived from an EMBL/GenBank/DDBJ whole genome shotgun (WGS) entry which is preliminary data.</text>
</comment>
<gene>
    <name evidence="1" type="ORF">LTR36_003300</name>
</gene>
<name>A0AAV9JXH0_9PEZI</name>
<protein>
    <submittedName>
        <fullName evidence="1">Uncharacterized protein</fullName>
    </submittedName>
</protein>
<keyword evidence="2" id="KW-1185">Reference proteome</keyword>
<evidence type="ECO:0000313" key="2">
    <source>
        <dbReference type="Proteomes" id="UP001324427"/>
    </source>
</evidence>
<accession>A0AAV9JXH0</accession>
<evidence type="ECO:0000313" key="1">
    <source>
        <dbReference type="EMBL" id="KAK4550333.1"/>
    </source>
</evidence>
<dbReference type="AlphaFoldDB" id="A0AAV9JXH0"/>
<dbReference type="EMBL" id="JAVFHQ010000002">
    <property type="protein sequence ID" value="KAK4550333.1"/>
    <property type="molecule type" value="Genomic_DNA"/>
</dbReference>